<dbReference type="PROSITE" id="PS50297">
    <property type="entry name" value="ANK_REP_REGION"/>
    <property type="match status" value="1"/>
</dbReference>
<feature type="repeat" description="ANK" evidence="4">
    <location>
        <begin position="171"/>
        <end position="203"/>
    </location>
</feature>
<comment type="similarity">
    <text evidence="3">Belongs to the SOWAH family.</text>
</comment>
<name>A0AAD5WIM3_PARTN</name>
<dbReference type="SMART" id="SM00248">
    <property type="entry name" value="ANK"/>
    <property type="match status" value="3"/>
</dbReference>
<reference evidence="6" key="1">
    <citation type="submission" date="2021-06" db="EMBL/GenBank/DDBJ databases">
        <title>Parelaphostrongylus tenuis whole genome reference sequence.</title>
        <authorList>
            <person name="Garwood T.J."/>
            <person name="Larsen P.A."/>
            <person name="Fountain-Jones N.M."/>
            <person name="Garbe J.R."/>
            <person name="Macchietto M.G."/>
            <person name="Kania S.A."/>
            <person name="Gerhold R.W."/>
            <person name="Richards J.E."/>
            <person name="Wolf T.M."/>
        </authorList>
    </citation>
    <scope>NUCLEOTIDE SEQUENCE</scope>
    <source>
        <strain evidence="6">MNPRO001-30</strain>
        <tissue evidence="6">Meninges</tissue>
    </source>
</reference>
<dbReference type="Pfam" id="PF12796">
    <property type="entry name" value="Ank_2"/>
    <property type="match status" value="1"/>
</dbReference>
<evidence type="ECO:0000256" key="1">
    <source>
        <dbReference type="ARBA" id="ARBA00022737"/>
    </source>
</evidence>
<sequence>MQEITTLGEKSGGSLDPAGLRSSIVKALFHDLSLSKSPTSDVEASDNVFIELTKASPLKKTADLSLSEGDLTLTEELKTPVVRTNSQNLFVSAASEKNHATELRSIKERATKVSKRPKEVTEGSDSNSGSRGPTLEHLAWLKACRKGDLTTCKKLLDVNPNLLHYKPPLHLNFSGVHIATLGKHYDLLRLLKNKGANFNSKTRCGYTPLHLAAQNQDREMVQILIEEFGVDTTIHDLLGYTYQYYADWLCYPKFDEIYHPLVYCGSNSSRNSSRQASIGSQESLTSSKNSLSRSGSLREAIKEFLHIPTKGVLSRTPSATQL</sequence>
<evidence type="ECO:0000256" key="2">
    <source>
        <dbReference type="ARBA" id="ARBA00023043"/>
    </source>
</evidence>
<feature type="region of interest" description="Disordered" evidence="5">
    <location>
        <begin position="108"/>
        <end position="132"/>
    </location>
</feature>
<evidence type="ECO:0000256" key="3">
    <source>
        <dbReference type="ARBA" id="ARBA00038122"/>
    </source>
</evidence>
<dbReference type="InterPro" id="IPR036770">
    <property type="entry name" value="Ankyrin_rpt-contain_sf"/>
</dbReference>
<proteinExistence type="inferred from homology"/>
<evidence type="ECO:0000256" key="5">
    <source>
        <dbReference type="SAM" id="MobiDB-lite"/>
    </source>
</evidence>
<dbReference type="EMBL" id="JAHQIW010006963">
    <property type="protein sequence ID" value="KAJ1371316.1"/>
    <property type="molecule type" value="Genomic_DNA"/>
</dbReference>
<keyword evidence="1" id="KW-0677">Repeat</keyword>
<keyword evidence="7" id="KW-1185">Reference proteome</keyword>
<protein>
    <submittedName>
        <fullName evidence="6">Uncharacterized protein</fullName>
    </submittedName>
</protein>
<dbReference type="SUPFAM" id="SSF48403">
    <property type="entry name" value="Ankyrin repeat"/>
    <property type="match status" value="1"/>
</dbReference>
<dbReference type="PANTHER" id="PTHR14491">
    <property type="entry name" value="SOSONDOWAH, ISOFORM G"/>
    <property type="match status" value="1"/>
</dbReference>
<dbReference type="Proteomes" id="UP001196413">
    <property type="component" value="Unassembled WGS sequence"/>
</dbReference>
<keyword evidence="2 4" id="KW-0040">ANK repeat</keyword>
<dbReference type="PANTHER" id="PTHR14491:SF7">
    <property type="entry name" value="SOSONDOWAH, ISOFORM G"/>
    <property type="match status" value="1"/>
</dbReference>
<dbReference type="Gene3D" id="1.25.40.20">
    <property type="entry name" value="Ankyrin repeat-containing domain"/>
    <property type="match status" value="1"/>
</dbReference>
<evidence type="ECO:0000313" key="6">
    <source>
        <dbReference type="EMBL" id="KAJ1371316.1"/>
    </source>
</evidence>
<feature type="repeat" description="ANK" evidence="4">
    <location>
        <begin position="204"/>
        <end position="226"/>
    </location>
</feature>
<feature type="compositionally biased region" description="Basic and acidic residues" evidence="5">
    <location>
        <begin position="108"/>
        <end position="121"/>
    </location>
</feature>
<evidence type="ECO:0000256" key="4">
    <source>
        <dbReference type="PROSITE-ProRule" id="PRU00023"/>
    </source>
</evidence>
<dbReference type="AlphaFoldDB" id="A0AAD5WIM3"/>
<evidence type="ECO:0000313" key="7">
    <source>
        <dbReference type="Proteomes" id="UP001196413"/>
    </source>
</evidence>
<organism evidence="6 7">
    <name type="scientific">Parelaphostrongylus tenuis</name>
    <name type="common">Meningeal worm</name>
    <dbReference type="NCBI Taxonomy" id="148309"/>
    <lineage>
        <taxon>Eukaryota</taxon>
        <taxon>Metazoa</taxon>
        <taxon>Ecdysozoa</taxon>
        <taxon>Nematoda</taxon>
        <taxon>Chromadorea</taxon>
        <taxon>Rhabditida</taxon>
        <taxon>Rhabditina</taxon>
        <taxon>Rhabditomorpha</taxon>
        <taxon>Strongyloidea</taxon>
        <taxon>Metastrongylidae</taxon>
        <taxon>Parelaphostrongylus</taxon>
    </lineage>
</organism>
<dbReference type="PROSITE" id="PS50088">
    <property type="entry name" value="ANK_REPEAT"/>
    <property type="match status" value="2"/>
</dbReference>
<comment type="caution">
    <text evidence="6">The sequence shown here is derived from an EMBL/GenBank/DDBJ whole genome shotgun (WGS) entry which is preliminary data.</text>
</comment>
<accession>A0AAD5WIM3</accession>
<dbReference type="InterPro" id="IPR002110">
    <property type="entry name" value="Ankyrin_rpt"/>
</dbReference>
<gene>
    <name evidence="6" type="ORF">KIN20_033252</name>
</gene>